<evidence type="ECO:0000259" key="5">
    <source>
        <dbReference type="PROSITE" id="PS52004"/>
    </source>
</evidence>
<dbReference type="RefSeq" id="WP_042568469.1">
    <property type="nucleotide sequence ID" value="NZ_CP009801.1"/>
</dbReference>
<dbReference type="GO" id="GO:0005829">
    <property type="term" value="C:cytosol"/>
    <property type="evidence" value="ECO:0007669"/>
    <property type="project" value="TreeGrafter"/>
</dbReference>
<organism evidence="6 7">
    <name type="scientific">Yersinia intermedia</name>
    <dbReference type="NCBI Taxonomy" id="631"/>
    <lineage>
        <taxon>Bacteria</taxon>
        <taxon>Pseudomonadati</taxon>
        <taxon>Pseudomonadota</taxon>
        <taxon>Gammaproteobacteria</taxon>
        <taxon>Enterobacterales</taxon>
        <taxon>Yersiniaceae</taxon>
        <taxon>Yersinia</taxon>
    </lineage>
</organism>
<dbReference type="InterPro" id="IPR014030">
    <property type="entry name" value="Ketoacyl_synth_N"/>
</dbReference>
<evidence type="ECO:0000256" key="1">
    <source>
        <dbReference type="ARBA" id="ARBA00005194"/>
    </source>
</evidence>
<reference evidence="6 7" key="1">
    <citation type="submission" date="2015-03" db="EMBL/GenBank/DDBJ databases">
        <authorList>
            <person name="Murphy D."/>
        </authorList>
    </citation>
    <scope>NUCLEOTIDE SEQUENCE [LARGE SCALE GENOMIC DNA]</scope>
    <source>
        <strain evidence="6 7">BR165/97</strain>
    </source>
</reference>
<evidence type="ECO:0000313" key="6">
    <source>
        <dbReference type="EMBL" id="CNG39290.1"/>
    </source>
</evidence>
<keyword evidence="3 4" id="KW-0808">Transferase</keyword>
<dbReference type="eggNOG" id="COG0304">
    <property type="taxonomic scope" value="Bacteria"/>
</dbReference>
<dbReference type="PROSITE" id="PS00606">
    <property type="entry name" value="KS3_1"/>
    <property type="match status" value="1"/>
</dbReference>
<dbReference type="EC" id="2.3.1.179" evidence="6"/>
<dbReference type="EMBL" id="CPZJ01000018">
    <property type="protein sequence ID" value="CNG39290.1"/>
    <property type="molecule type" value="Genomic_DNA"/>
</dbReference>
<dbReference type="Pfam" id="PF00109">
    <property type="entry name" value="ketoacyl-synt"/>
    <property type="match status" value="1"/>
</dbReference>
<dbReference type="PROSITE" id="PS52004">
    <property type="entry name" value="KS3_2"/>
    <property type="match status" value="1"/>
</dbReference>
<proteinExistence type="inferred from homology"/>
<dbReference type="UniPathway" id="UPA00094"/>
<dbReference type="AlphaFoldDB" id="A0A0T9MRJ6"/>
<dbReference type="SMART" id="SM00825">
    <property type="entry name" value="PKS_KS"/>
    <property type="match status" value="1"/>
</dbReference>
<evidence type="ECO:0000256" key="3">
    <source>
        <dbReference type="ARBA" id="ARBA00022679"/>
    </source>
</evidence>
<comment type="similarity">
    <text evidence="2 4">Belongs to the thiolase-like superfamily. Beta-ketoacyl-ACP synthases family.</text>
</comment>
<evidence type="ECO:0000256" key="2">
    <source>
        <dbReference type="ARBA" id="ARBA00008467"/>
    </source>
</evidence>
<dbReference type="Proteomes" id="UP000038750">
    <property type="component" value="Unassembled WGS sequence"/>
</dbReference>
<dbReference type="PANTHER" id="PTHR11712:SF320">
    <property type="entry name" value="BETA-KETOACYL SYNTHASE"/>
    <property type="match status" value="1"/>
</dbReference>
<dbReference type="GO" id="GO:0006633">
    <property type="term" value="P:fatty acid biosynthetic process"/>
    <property type="evidence" value="ECO:0007669"/>
    <property type="project" value="UniProtKB-UniPathway"/>
</dbReference>
<keyword evidence="6" id="KW-0012">Acyltransferase</keyword>
<dbReference type="InterPro" id="IPR020841">
    <property type="entry name" value="PKS_Beta-ketoAc_synthase_dom"/>
</dbReference>
<dbReference type="STRING" id="631.CH53_774"/>
<dbReference type="GO" id="GO:0004315">
    <property type="term" value="F:3-oxoacyl-[acyl-carrier-protein] synthase activity"/>
    <property type="evidence" value="ECO:0007669"/>
    <property type="project" value="UniProtKB-EC"/>
</dbReference>
<sequence>MVYFSAVGMVNALGSSLSEVSASLRAGLAPGMTPQQGWLLGDSPIWLGAVNTELPALPEPLLQHNSRNNRLLLAALSQIQPEVSACILRYGASRVAVIMGTSTSGIFEGERAVREYMTGSGDVAGQFPPGYHYQQQELGDPSIFLSRYLGLNGPSYTVSTACSSSVRAIISGKRLIESGMVDAAIVGGADSLCRMPINGFNSLESLSAERCTPFAAGRKGINVGEAAALILLSREPSPVALLGVGESSDAWHMSAPHPEGHGAEQAIRMALRQAGLQPADVGYINLHGTATRLNDQIEALVVNRVFGHQTPCSSTKHLTGHTLGAAGATEAALSWLMLSRTLPLPVQDFSHSAWDATLAEINLVTKPEVLKTPVILSNSFAFGGNNACVILGAG</sequence>
<dbReference type="CDD" id="cd00834">
    <property type="entry name" value="KAS_I_II"/>
    <property type="match status" value="1"/>
</dbReference>
<evidence type="ECO:0000256" key="4">
    <source>
        <dbReference type="RuleBase" id="RU003694"/>
    </source>
</evidence>
<name>A0A0T9MRJ6_YERIN</name>
<feature type="domain" description="Ketosynthase family 3 (KS3)" evidence="5">
    <location>
        <begin position="1"/>
        <end position="393"/>
    </location>
</feature>
<dbReference type="OrthoDB" id="9808669at2"/>
<dbReference type="Pfam" id="PF02801">
    <property type="entry name" value="Ketoacyl-synt_C"/>
    <property type="match status" value="1"/>
</dbReference>
<dbReference type="InterPro" id="IPR000794">
    <property type="entry name" value="Beta-ketoacyl_synthase"/>
</dbReference>
<comment type="pathway">
    <text evidence="1">Lipid metabolism; fatty acid biosynthesis.</text>
</comment>
<dbReference type="SUPFAM" id="SSF53901">
    <property type="entry name" value="Thiolase-like"/>
    <property type="match status" value="2"/>
</dbReference>
<dbReference type="KEGG" id="yin:CH53_774"/>
<gene>
    <name evidence="6" type="primary">fabF_2</name>
    <name evidence="6" type="ORF">ERS008530_03643</name>
</gene>
<dbReference type="NCBIfam" id="NF006618">
    <property type="entry name" value="PRK09185.1"/>
    <property type="match status" value="1"/>
</dbReference>
<dbReference type="PANTHER" id="PTHR11712">
    <property type="entry name" value="POLYKETIDE SYNTHASE-RELATED"/>
    <property type="match status" value="1"/>
</dbReference>
<accession>A0A0T9MRJ6</accession>
<dbReference type="InterPro" id="IPR016039">
    <property type="entry name" value="Thiolase-like"/>
</dbReference>
<dbReference type="InterPro" id="IPR018201">
    <property type="entry name" value="Ketoacyl_synth_AS"/>
</dbReference>
<dbReference type="EC" id="2.3.1.41" evidence="6"/>
<dbReference type="InterPro" id="IPR014031">
    <property type="entry name" value="Ketoacyl_synth_C"/>
</dbReference>
<dbReference type="Gene3D" id="3.40.47.10">
    <property type="match status" value="2"/>
</dbReference>
<evidence type="ECO:0000313" key="7">
    <source>
        <dbReference type="Proteomes" id="UP000038750"/>
    </source>
</evidence>
<protein>
    <submittedName>
        <fullName evidence="6">3-oxoacyl-ACP synthase</fullName>
        <ecNumber evidence="6">2.3.1.179</ecNumber>
        <ecNumber evidence="6">2.3.1.41</ecNumber>
    </submittedName>
</protein>